<name>A0A858BY08_9FIRM</name>
<dbReference type="AlphaFoldDB" id="A0A858BY08"/>
<evidence type="ECO:0000313" key="2">
    <source>
        <dbReference type="Proteomes" id="UP000466848"/>
    </source>
</evidence>
<dbReference type="InterPro" id="IPR037010">
    <property type="entry name" value="VitB12-dep_Met_synth_activ_sf"/>
</dbReference>
<dbReference type="GO" id="GO:0008705">
    <property type="term" value="F:methionine synthase activity"/>
    <property type="evidence" value="ECO:0007669"/>
    <property type="project" value="InterPro"/>
</dbReference>
<keyword evidence="2" id="KW-1185">Reference proteome</keyword>
<dbReference type="Gene3D" id="3.40.109.40">
    <property type="match status" value="1"/>
</dbReference>
<dbReference type="RefSeq" id="WP_163067235.1">
    <property type="nucleotide sequence ID" value="NZ_CP048649.1"/>
</dbReference>
<protein>
    <submittedName>
        <fullName evidence="1">Uncharacterized protein</fullName>
    </submittedName>
</protein>
<accession>A0A858BY08</accession>
<dbReference type="EMBL" id="CP048649">
    <property type="protein sequence ID" value="QIB69995.1"/>
    <property type="molecule type" value="Genomic_DNA"/>
</dbReference>
<dbReference type="SUPFAM" id="SSF56507">
    <property type="entry name" value="Methionine synthase activation domain-like"/>
    <property type="match status" value="1"/>
</dbReference>
<reference evidence="1 2" key="1">
    <citation type="submission" date="2020-02" db="EMBL/GenBank/DDBJ databases">
        <authorList>
            <person name="Kim Y.B."/>
            <person name="Roh S.W."/>
        </authorList>
    </citation>
    <scope>NUCLEOTIDE SEQUENCE [LARGE SCALE GENOMIC DNA]</scope>
    <source>
        <strain evidence="1 2">DSM 103574</strain>
    </source>
</reference>
<organism evidence="1 2">
    <name type="scientific">Aminipila butyrica</name>
    <dbReference type="NCBI Taxonomy" id="433296"/>
    <lineage>
        <taxon>Bacteria</taxon>
        <taxon>Bacillati</taxon>
        <taxon>Bacillota</taxon>
        <taxon>Clostridia</taxon>
        <taxon>Peptostreptococcales</taxon>
        <taxon>Anaerovoracaceae</taxon>
        <taxon>Aminipila</taxon>
    </lineage>
</organism>
<dbReference type="Proteomes" id="UP000466848">
    <property type="component" value="Chromosome"/>
</dbReference>
<evidence type="ECO:0000313" key="1">
    <source>
        <dbReference type="EMBL" id="QIB69995.1"/>
    </source>
</evidence>
<sequence>MKREILWFEEATAYPLAEQRFIKACGFDLSKPKHQRMLKRGSQVRADGLAGIRLGGVFSFWGAEYFHQGKLTLGELEIHCHYFEQLPEEAVSGLYLYLLTAGECYFSSEENIVDFLYADMWGTAYVDAAAELLRDRIRKDLESRMGDSIFGIPSSAYLSEEFGPGYYGMSVQESKKIMSLLQGEELGIAVKDNGLIIPQKSCTGLYFVLNDAQVRIEPGCMKCRGTASGCGFCRFSTSDKERREGDAE</sequence>
<proteinExistence type="predicted"/>
<gene>
    <name evidence="1" type="ORF">Ami103574_12105</name>
</gene>
<dbReference type="KEGG" id="abut:Ami103574_12105"/>